<evidence type="ECO:0000256" key="5">
    <source>
        <dbReference type="SAM" id="Coils"/>
    </source>
</evidence>
<dbReference type="SUPFAM" id="SSF55785">
    <property type="entry name" value="PYP-like sensor domain (PAS domain)"/>
    <property type="match status" value="1"/>
</dbReference>
<dbReference type="InterPro" id="IPR001633">
    <property type="entry name" value="EAL_dom"/>
</dbReference>
<dbReference type="InterPro" id="IPR035965">
    <property type="entry name" value="PAS-like_dom_sf"/>
</dbReference>
<evidence type="ECO:0000259" key="8">
    <source>
        <dbReference type="PROSITE" id="PS50839"/>
    </source>
</evidence>
<dbReference type="CDD" id="cd00130">
    <property type="entry name" value="PAS"/>
    <property type="match status" value="1"/>
</dbReference>
<dbReference type="PROSITE" id="PS50839">
    <property type="entry name" value="CHASE"/>
    <property type="match status" value="1"/>
</dbReference>
<keyword evidence="4 6" id="KW-0472">Membrane</keyword>
<keyword evidence="12" id="KW-1185">Reference proteome</keyword>
<dbReference type="PROSITE" id="PS50883">
    <property type="entry name" value="EAL"/>
    <property type="match status" value="1"/>
</dbReference>
<dbReference type="InterPro" id="IPR043128">
    <property type="entry name" value="Rev_trsase/Diguanyl_cyclase"/>
</dbReference>
<dbReference type="InterPro" id="IPR042240">
    <property type="entry name" value="CHASE_sf"/>
</dbReference>
<name>A0A1X7PHC9_9HYPH</name>
<evidence type="ECO:0000256" key="3">
    <source>
        <dbReference type="ARBA" id="ARBA00022989"/>
    </source>
</evidence>
<dbReference type="Gene3D" id="3.30.70.270">
    <property type="match status" value="1"/>
</dbReference>
<evidence type="ECO:0000259" key="9">
    <source>
        <dbReference type="PROSITE" id="PS50883"/>
    </source>
</evidence>
<dbReference type="PROSITE" id="PS50113">
    <property type="entry name" value="PAC"/>
    <property type="match status" value="1"/>
</dbReference>
<protein>
    <submittedName>
        <fullName evidence="11">Periplasmic sensor diguanylate cyclase/phosphodiesterase</fullName>
    </submittedName>
</protein>
<accession>A0A1X7PHC9</accession>
<feature type="domain" description="PAC" evidence="7">
    <location>
        <begin position="379"/>
        <end position="430"/>
    </location>
</feature>
<dbReference type="InterPro" id="IPR006189">
    <property type="entry name" value="CHASE_dom"/>
</dbReference>
<dbReference type="SMART" id="SM01079">
    <property type="entry name" value="CHASE"/>
    <property type="match status" value="1"/>
</dbReference>
<gene>
    <name evidence="11" type="ORF">SAMN02982922_4269</name>
</gene>
<dbReference type="Pfam" id="PF08447">
    <property type="entry name" value="PAS_3"/>
    <property type="match status" value="1"/>
</dbReference>
<keyword evidence="5" id="KW-0175">Coiled coil</keyword>
<dbReference type="SMART" id="SM00052">
    <property type="entry name" value="EAL"/>
    <property type="match status" value="1"/>
</dbReference>
<dbReference type="InterPro" id="IPR029787">
    <property type="entry name" value="Nucleotide_cyclase"/>
</dbReference>
<proteinExistence type="predicted"/>
<dbReference type="Proteomes" id="UP000193083">
    <property type="component" value="Unassembled WGS sequence"/>
</dbReference>
<evidence type="ECO:0000259" key="10">
    <source>
        <dbReference type="PROSITE" id="PS50887"/>
    </source>
</evidence>
<feature type="transmembrane region" description="Helical" evidence="6">
    <location>
        <begin position="264"/>
        <end position="284"/>
    </location>
</feature>
<dbReference type="GO" id="GO:0007165">
    <property type="term" value="P:signal transduction"/>
    <property type="evidence" value="ECO:0007669"/>
    <property type="project" value="UniProtKB-ARBA"/>
</dbReference>
<dbReference type="InterPro" id="IPR000160">
    <property type="entry name" value="GGDEF_dom"/>
</dbReference>
<sequence length="879" mass="97555">MLRRAFGSAYVPAGLAFVIVLIASVYAGYLNRSLHEQSMRAQVQTKINLIRAKLEGNINSNIQLVRGLAATVETEPDMDQARFAALAGNLFREQSQLRNIAGAPGLVISLMYPMEGNEKAIGLDYRATPDQSEAALRARDTRQLVLAGPVALRQGGTGFVGRFPIYIRTAGAPDRFWGILSAVIDVDKLYRDSGLRDPDLGLDITISGKDATGGTGARFMGDRDLTGEKPVTADVILPSGSWHIAAVPAGGWDYTPDNAALFRALLALALLVIVIPTFFVGRLYGERERYFEKLAEREQELARLSQRLSLALDASKIGVWEHNVATNQLVWDDRVNELYGLPKDGKVRSYDDWASAIHPDDADRARRDFELAVERHSDYASEYRLLLPDGTLRHVRTKAKFIEGDRDEPRLIGTEWDVTEDVRLHNDLERARFLAEMRNVELEAAKGRIEHNALHDPLTGLPNRRYLDQVLENLSAAGAGGDAALLHIDLDRFKQINDTLGHSAGDAMLVHAARVLESNVRKTDFVARIGGDEFVVLCLASPTNADLAGLADRIIEEMRKPVSYDGHQCRFGVSIGIAVEQGEGADPKRLMVNADIALYRAKSRGRSRHEFFTEALQAEIVGTKRVADEILNALERHEFVAYYQPQVDARTFEIAGVEALARWKHPRRGLLSPGYFLKTAEELNVVSSIDRLILEEALADFRGWKESGLPIPRISVNVSARRLQDGELISALRQLDIPRNAVSFELVESIFLDDNDDLITWNVNQVKELGIDVEIDDFGTGYASIVSLQKLKPRRLKIDRQLVMPIVSSVKQRKLIESIIEIGKSLDIEIVAEGVETMQHAAILKDIGCHYLQGFAFAKPMSAGDLERFARAHGKQKAS</sequence>
<dbReference type="InterPro" id="IPR052155">
    <property type="entry name" value="Biofilm_reg_signaling"/>
</dbReference>
<dbReference type="SMART" id="SM00091">
    <property type="entry name" value="PAS"/>
    <property type="match status" value="1"/>
</dbReference>
<dbReference type="RefSeq" id="WP_085467793.1">
    <property type="nucleotide sequence ID" value="NZ_FXBL01000004.1"/>
</dbReference>
<dbReference type="Pfam" id="PF03924">
    <property type="entry name" value="CHASE"/>
    <property type="match status" value="1"/>
</dbReference>
<dbReference type="AlphaFoldDB" id="A0A1X7PHC9"/>
<dbReference type="PANTHER" id="PTHR44757">
    <property type="entry name" value="DIGUANYLATE CYCLASE DGCP"/>
    <property type="match status" value="1"/>
</dbReference>
<dbReference type="OrthoDB" id="9814202at2"/>
<comment type="subcellular location">
    <subcellularLocation>
        <location evidence="1">Membrane</location>
    </subcellularLocation>
</comment>
<dbReference type="GO" id="GO:0003824">
    <property type="term" value="F:catalytic activity"/>
    <property type="evidence" value="ECO:0007669"/>
    <property type="project" value="UniProtKB-ARBA"/>
</dbReference>
<dbReference type="InterPro" id="IPR013655">
    <property type="entry name" value="PAS_fold_3"/>
</dbReference>
<dbReference type="Gene3D" id="3.30.450.20">
    <property type="entry name" value="PAS domain"/>
    <property type="match status" value="1"/>
</dbReference>
<dbReference type="SUPFAM" id="SSF141868">
    <property type="entry name" value="EAL domain-like"/>
    <property type="match status" value="1"/>
</dbReference>
<dbReference type="Pfam" id="PF00563">
    <property type="entry name" value="EAL"/>
    <property type="match status" value="1"/>
</dbReference>
<dbReference type="Gene3D" id="2.10.70.100">
    <property type="match status" value="1"/>
</dbReference>
<reference evidence="11 12" key="1">
    <citation type="submission" date="2017-04" db="EMBL/GenBank/DDBJ databases">
        <authorList>
            <person name="Afonso C.L."/>
            <person name="Miller P.J."/>
            <person name="Scott M.A."/>
            <person name="Spackman E."/>
            <person name="Goraichik I."/>
            <person name="Dimitrov K.M."/>
            <person name="Suarez D.L."/>
            <person name="Swayne D.E."/>
        </authorList>
    </citation>
    <scope>NUCLEOTIDE SEQUENCE [LARGE SCALE GENOMIC DNA]</scope>
    <source>
        <strain evidence="11 12">B5P</strain>
    </source>
</reference>
<dbReference type="Gene3D" id="3.30.450.350">
    <property type="entry name" value="CHASE domain"/>
    <property type="match status" value="1"/>
</dbReference>
<keyword evidence="2 6" id="KW-0812">Transmembrane</keyword>
<dbReference type="SUPFAM" id="SSF55073">
    <property type="entry name" value="Nucleotide cyclase"/>
    <property type="match status" value="1"/>
</dbReference>
<dbReference type="Gene3D" id="3.20.20.450">
    <property type="entry name" value="EAL domain"/>
    <property type="match status" value="1"/>
</dbReference>
<evidence type="ECO:0000256" key="4">
    <source>
        <dbReference type="ARBA" id="ARBA00023136"/>
    </source>
</evidence>
<dbReference type="SMART" id="SM00267">
    <property type="entry name" value="GGDEF"/>
    <property type="match status" value="1"/>
</dbReference>
<keyword evidence="3 6" id="KW-1133">Transmembrane helix</keyword>
<dbReference type="GO" id="GO:0016020">
    <property type="term" value="C:membrane"/>
    <property type="evidence" value="ECO:0007669"/>
    <property type="project" value="UniProtKB-SubCell"/>
</dbReference>
<dbReference type="NCBIfam" id="TIGR00254">
    <property type="entry name" value="GGDEF"/>
    <property type="match status" value="1"/>
</dbReference>
<dbReference type="CDD" id="cd01948">
    <property type="entry name" value="EAL"/>
    <property type="match status" value="1"/>
</dbReference>
<dbReference type="InterPro" id="IPR035919">
    <property type="entry name" value="EAL_sf"/>
</dbReference>
<evidence type="ECO:0000256" key="6">
    <source>
        <dbReference type="SAM" id="Phobius"/>
    </source>
</evidence>
<dbReference type="CDD" id="cd01949">
    <property type="entry name" value="GGDEF"/>
    <property type="match status" value="1"/>
</dbReference>
<evidence type="ECO:0000313" key="11">
    <source>
        <dbReference type="EMBL" id="SMH50753.1"/>
    </source>
</evidence>
<dbReference type="InterPro" id="IPR000700">
    <property type="entry name" value="PAS-assoc_C"/>
</dbReference>
<organism evidence="11 12">
    <name type="scientific">Mesorhizobium australicum</name>
    <dbReference type="NCBI Taxonomy" id="536018"/>
    <lineage>
        <taxon>Bacteria</taxon>
        <taxon>Pseudomonadati</taxon>
        <taxon>Pseudomonadota</taxon>
        <taxon>Alphaproteobacteria</taxon>
        <taxon>Hyphomicrobiales</taxon>
        <taxon>Phyllobacteriaceae</taxon>
        <taxon>Mesorhizobium</taxon>
    </lineage>
</organism>
<evidence type="ECO:0000256" key="2">
    <source>
        <dbReference type="ARBA" id="ARBA00022692"/>
    </source>
</evidence>
<evidence type="ECO:0000313" key="12">
    <source>
        <dbReference type="Proteomes" id="UP000193083"/>
    </source>
</evidence>
<dbReference type="Pfam" id="PF00990">
    <property type="entry name" value="GGDEF"/>
    <property type="match status" value="1"/>
</dbReference>
<feature type="domain" description="EAL" evidence="9">
    <location>
        <begin position="623"/>
        <end position="874"/>
    </location>
</feature>
<dbReference type="EMBL" id="FXBL01000004">
    <property type="protein sequence ID" value="SMH50753.1"/>
    <property type="molecule type" value="Genomic_DNA"/>
</dbReference>
<evidence type="ECO:0000256" key="1">
    <source>
        <dbReference type="ARBA" id="ARBA00004370"/>
    </source>
</evidence>
<feature type="coiled-coil region" evidence="5">
    <location>
        <begin position="287"/>
        <end position="314"/>
    </location>
</feature>
<evidence type="ECO:0000259" key="7">
    <source>
        <dbReference type="PROSITE" id="PS50113"/>
    </source>
</evidence>
<dbReference type="PROSITE" id="PS50887">
    <property type="entry name" value="GGDEF"/>
    <property type="match status" value="1"/>
</dbReference>
<feature type="domain" description="GGDEF" evidence="10">
    <location>
        <begin position="481"/>
        <end position="614"/>
    </location>
</feature>
<dbReference type="InterPro" id="IPR000014">
    <property type="entry name" value="PAS"/>
</dbReference>
<dbReference type="PANTHER" id="PTHR44757:SF2">
    <property type="entry name" value="BIOFILM ARCHITECTURE MAINTENANCE PROTEIN MBAA"/>
    <property type="match status" value="1"/>
</dbReference>
<feature type="domain" description="CHASE" evidence="8">
    <location>
        <begin position="107"/>
        <end position="197"/>
    </location>
</feature>